<name>A0ABQ9TL51_SAGOE</name>
<proteinExistence type="predicted"/>
<accession>A0ABQ9TL51</accession>
<evidence type="ECO:0000313" key="2">
    <source>
        <dbReference type="EMBL" id="KAK2085305.1"/>
    </source>
</evidence>
<sequence length="128" mass="13222">MWPSVAEDRLQAVGDMMWSADLPGRGGGPLFERSTPDPLSERKSRGSTGATCVGPLGTVGGVEGPETDREWTSRTGVRPAGGSALGDNSGRAGRPLVAALRDAAALRTSVAGPSDFYSLPGRSRRLVA</sequence>
<dbReference type="Proteomes" id="UP001266305">
    <property type="component" value="Unassembled WGS sequence"/>
</dbReference>
<dbReference type="EMBL" id="JASSZA010000021">
    <property type="protein sequence ID" value="KAK2085305.1"/>
    <property type="molecule type" value="Genomic_DNA"/>
</dbReference>
<evidence type="ECO:0000256" key="1">
    <source>
        <dbReference type="SAM" id="MobiDB-lite"/>
    </source>
</evidence>
<feature type="region of interest" description="Disordered" evidence="1">
    <location>
        <begin position="18"/>
        <end position="91"/>
    </location>
</feature>
<reference evidence="2 3" key="1">
    <citation type="submission" date="2023-05" db="EMBL/GenBank/DDBJ databases">
        <title>B98-5 Cell Line De Novo Hybrid Assembly: An Optical Mapping Approach.</title>
        <authorList>
            <person name="Kananen K."/>
            <person name="Auerbach J.A."/>
            <person name="Kautto E."/>
            <person name="Blachly J.S."/>
        </authorList>
    </citation>
    <scope>NUCLEOTIDE SEQUENCE [LARGE SCALE GENOMIC DNA]</scope>
    <source>
        <strain evidence="2">B95-8</strain>
        <tissue evidence="2">Cell line</tissue>
    </source>
</reference>
<gene>
    <name evidence="2" type="ORF">P7K49_036605</name>
</gene>
<comment type="caution">
    <text evidence="2">The sequence shown here is derived from an EMBL/GenBank/DDBJ whole genome shotgun (WGS) entry which is preliminary data.</text>
</comment>
<organism evidence="2 3">
    <name type="scientific">Saguinus oedipus</name>
    <name type="common">Cotton-top tamarin</name>
    <name type="synonym">Oedipomidas oedipus</name>
    <dbReference type="NCBI Taxonomy" id="9490"/>
    <lineage>
        <taxon>Eukaryota</taxon>
        <taxon>Metazoa</taxon>
        <taxon>Chordata</taxon>
        <taxon>Craniata</taxon>
        <taxon>Vertebrata</taxon>
        <taxon>Euteleostomi</taxon>
        <taxon>Mammalia</taxon>
        <taxon>Eutheria</taxon>
        <taxon>Euarchontoglires</taxon>
        <taxon>Primates</taxon>
        <taxon>Haplorrhini</taxon>
        <taxon>Platyrrhini</taxon>
        <taxon>Cebidae</taxon>
        <taxon>Callitrichinae</taxon>
        <taxon>Saguinus</taxon>
    </lineage>
</organism>
<protein>
    <submittedName>
        <fullName evidence="2">Uncharacterized protein</fullName>
    </submittedName>
</protein>
<evidence type="ECO:0000313" key="3">
    <source>
        <dbReference type="Proteomes" id="UP001266305"/>
    </source>
</evidence>
<keyword evidence="3" id="KW-1185">Reference proteome</keyword>